<keyword evidence="2" id="KW-0472">Membrane</keyword>
<evidence type="ECO:0000313" key="4">
    <source>
        <dbReference type="Proteomes" id="UP000324897"/>
    </source>
</evidence>
<sequence>MALGRNLARRATEDLNPLLRGASPALNPLLRGASPAVSPLLRGAAQPLGALRGVSRSLGSVPDASPAPAPAPRPELTQNQLWLLGEIQDIRASQSARLLELEREIVDLSAQLSAAQAAHRDCIAECNMEYVQIGFKVVTTLGALGWITLYLLKQ</sequence>
<dbReference type="Proteomes" id="UP000324897">
    <property type="component" value="Unassembled WGS sequence"/>
</dbReference>
<keyword evidence="4" id="KW-1185">Reference proteome</keyword>
<reference evidence="3 4" key="1">
    <citation type="journal article" date="2019" name="Sci. Rep.">
        <title>A high-quality genome of Eragrostis curvula grass provides insights into Poaceae evolution and supports new strategies to enhance forage quality.</title>
        <authorList>
            <person name="Carballo J."/>
            <person name="Santos B.A.C.M."/>
            <person name="Zappacosta D."/>
            <person name="Garbus I."/>
            <person name="Selva J.P."/>
            <person name="Gallo C.A."/>
            <person name="Diaz A."/>
            <person name="Albertini E."/>
            <person name="Caccamo M."/>
            <person name="Echenique V."/>
        </authorList>
    </citation>
    <scope>NUCLEOTIDE SEQUENCE [LARGE SCALE GENOMIC DNA]</scope>
    <source>
        <strain evidence="4">cv. Victoria</strain>
        <tissue evidence="3">Leaf</tissue>
    </source>
</reference>
<feature type="non-terminal residue" evidence="3">
    <location>
        <position position="1"/>
    </location>
</feature>
<keyword evidence="2" id="KW-1133">Transmembrane helix</keyword>
<name>A0A5J9T004_9POAL</name>
<feature type="transmembrane region" description="Helical" evidence="2">
    <location>
        <begin position="133"/>
        <end position="152"/>
    </location>
</feature>
<accession>A0A5J9T004</accession>
<dbReference type="EMBL" id="RWGY01000051">
    <property type="protein sequence ID" value="TVU04550.1"/>
    <property type="molecule type" value="Genomic_DNA"/>
</dbReference>
<organism evidence="3 4">
    <name type="scientific">Eragrostis curvula</name>
    <name type="common">weeping love grass</name>
    <dbReference type="NCBI Taxonomy" id="38414"/>
    <lineage>
        <taxon>Eukaryota</taxon>
        <taxon>Viridiplantae</taxon>
        <taxon>Streptophyta</taxon>
        <taxon>Embryophyta</taxon>
        <taxon>Tracheophyta</taxon>
        <taxon>Spermatophyta</taxon>
        <taxon>Magnoliopsida</taxon>
        <taxon>Liliopsida</taxon>
        <taxon>Poales</taxon>
        <taxon>Poaceae</taxon>
        <taxon>PACMAD clade</taxon>
        <taxon>Chloridoideae</taxon>
        <taxon>Eragrostideae</taxon>
        <taxon>Eragrostidinae</taxon>
        <taxon>Eragrostis</taxon>
    </lineage>
</organism>
<gene>
    <name evidence="3" type="ORF">EJB05_47664</name>
</gene>
<proteinExistence type="predicted"/>
<feature type="coiled-coil region" evidence="1">
    <location>
        <begin position="91"/>
        <end position="118"/>
    </location>
</feature>
<dbReference type="AlphaFoldDB" id="A0A5J9T004"/>
<keyword evidence="1" id="KW-0175">Coiled coil</keyword>
<evidence type="ECO:0000256" key="2">
    <source>
        <dbReference type="SAM" id="Phobius"/>
    </source>
</evidence>
<keyword evidence="2" id="KW-0812">Transmembrane</keyword>
<protein>
    <submittedName>
        <fullName evidence="3">Uncharacterized protein</fullName>
    </submittedName>
</protein>
<comment type="caution">
    <text evidence="3">The sequence shown here is derived from an EMBL/GenBank/DDBJ whole genome shotgun (WGS) entry which is preliminary data.</text>
</comment>
<dbReference type="Gramene" id="TVU04550">
    <property type="protein sequence ID" value="TVU04550"/>
    <property type="gene ID" value="EJB05_47664"/>
</dbReference>
<evidence type="ECO:0000313" key="3">
    <source>
        <dbReference type="EMBL" id="TVU04550.1"/>
    </source>
</evidence>
<evidence type="ECO:0000256" key="1">
    <source>
        <dbReference type="SAM" id="Coils"/>
    </source>
</evidence>